<accession>A0A835UHT8</accession>
<organism evidence="5 6">
    <name type="scientific">Vanilla planifolia</name>
    <name type="common">Vanilla</name>
    <dbReference type="NCBI Taxonomy" id="51239"/>
    <lineage>
        <taxon>Eukaryota</taxon>
        <taxon>Viridiplantae</taxon>
        <taxon>Streptophyta</taxon>
        <taxon>Embryophyta</taxon>
        <taxon>Tracheophyta</taxon>
        <taxon>Spermatophyta</taxon>
        <taxon>Magnoliopsida</taxon>
        <taxon>Liliopsida</taxon>
        <taxon>Asparagales</taxon>
        <taxon>Orchidaceae</taxon>
        <taxon>Vanilloideae</taxon>
        <taxon>Vanilleae</taxon>
        <taxon>Vanilla</taxon>
    </lineage>
</organism>
<keyword evidence="3 4" id="KW-0326">Glycosidase</keyword>
<gene>
    <name evidence="5" type="ORF">HPP92_023054</name>
</gene>
<name>A0A835UHT8_VANPL</name>
<dbReference type="InterPro" id="IPR013785">
    <property type="entry name" value="Aldolase_TIM"/>
</dbReference>
<dbReference type="InterPro" id="IPR017853">
    <property type="entry name" value="GH"/>
</dbReference>
<dbReference type="OrthoDB" id="5795902at2759"/>
<evidence type="ECO:0000256" key="3">
    <source>
        <dbReference type="ARBA" id="ARBA00023295"/>
    </source>
</evidence>
<evidence type="ECO:0000256" key="1">
    <source>
        <dbReference type="ARBA" id="ARBA00009743"/>
    </source>
</evidence>
<proteinExistence type="inferred from homology"/>
<dbReference type="PRINTS" id="PR00740">
    <property type="entry name" value="GLHYDRLASE27"/>
</dbReference>
<sequence length="483" mass="54842">MPNISACFSRRLERAGFFFSSPGLEFYVVIDFLWYRRNINGSSVDSYGYDNIDEWGRLVPDPERWPSSRNGQGFKTVSQKVHEMGLKFGIHLMGGISTESVNNNKTILDVTTGLPYEEGGRVWHAGDIGLTNMHCSWMKNGFMSVNTALGAGRAFLRSLYQQYVDWGIDFVKIDCVFGDDLDKKQIITISEILEDLGRSVLISLSPGTHATPSMADGIIDYVDLYRITGDFWDNWNEITGHFNVARDFAAAKKIGAAGAHGNSWPDLDMLPLGWITDPGVRRGPYRRSKLTLDEQRTMLTLWSMAKSPLMFGGDTRQLDDTTLNLITNPTLLEINSNSANNTEFPYVFSDKMSMPVPLADSHLEQRLHMNKPKKIEMSLTAMKTNKAKLYSEVRSWIATGQRGEIYLSFFNLNPYRTTISANFGDLQKALGSSVRTSCKCFEVWWKGLRCSRRNNFDCSRKSWLCPFRIKLQHLRRPLLFVGF</sequence>
<comment type="caution">
    <text evidence="5">The sequence shown here is derived from an EMBL/GenBank/DDBJ whole genome shotgun (WGS) entry which is preliminary data.</text>
</comment>
<evidence type="ECO:0000313" key="5">
    <source>
        <dbReference type="EMBL" id="KAG0459926.1"/>
    </source>
</evidence>
<dbReference type="AlphaFoldDB" id="A0A835UHT8"/>
<evidence type="ECO:0000256" key="2">
    <source>
        <dbReference type="ARBA" id="ARBA00022801"/>
    </source>
</evidence>
<dbReference type="EC" id="3.2.1.22" evidence="4"/>
<dbReference type="EMBL" id="JADCNM010000012">
    <property type="protein sequence ID" value="KAG0459926.1"/>
    <property type="molecule type" value="Genomic_DNA"/>
</dbReference>
<dbReference type="Gene3D" id="3.20.20.70">
    <property type="entry name" value="Aldolase class I"/>
    <property type="match status" value="1"/>
</dbReference>
<dbReference type="GO" id="GO:0004557">
    <property type="term" value="F:alpha-galactosidase activity"/>
    <property type="evidence" value="ECO:0007669"/>
    <property type="project" value="UniProtKB-EC"/>
</dbReference>
<protein>
    <recommendedName>
        <fullName evidence="4">Alpha-galactosidase</fullName>
        <ecNumber evidence="4">3.2.1.22</ecNumber>
    </recommendedName>
    <alternativeName>
        <fullName evidence="4">Melibiase</fullName>
    </alternativeName>
</protein>
<dbReference type="PANTHER" id="PTHR11452">
    <property type="entry name" value="ALPHA-GALACTOSIDASE/ALPHA-N-ACETYLGALACTOSAMINIDASE"/>
    <property type="match status" value="1"/>
</dbReference>
<evidence type="ECO:0000256" key="4">
    <source>
        <dbReference type="RuleBase" id="RU361168"/>
    </source>
</evidence>
<dbReference type="InterPro" id="IPR013780">
    <property type="entry name" value="Glyco_hydro_b"/>
</dbReference>
<comment type="similarity">
    <text evidence="1 4">Belongs to the glycosyl hydrolase 27 family.</text>
</comment>
<dbReference type="InterPro" id="IPR002241">
    <property type="entry name" value="Glyco_hydro_27"/>
</dbReference>
<dbReference type="Pfam" id="PF16499">
    <property type="entry name" value="Melibiase_2"/>
    <property type="match status" value="1"/>
</dbReference>
<dbReference type="PANTHER" id="PTHR11452:SF42">
    <property type="entry name" value="ALPHA-GALACTOSIDASE"/>
    <property type="match status" value="1"/>
</dbReference>
<comment type="catalytic activity">
    <reaction evidence="4">
        <text>Hydrolysis of terminal, non-reducing alpha-D-galactose residues in alpha-D-galactosides, including galactose oligosaccharides, galactomannans and galactolipids.</text>
        <dbReference type="EC" id="3.2.1.22"/>
    </reaction>
</comment>
<dbReference type="Gene3D" id="2.60.40.1180">
    <property type="entry name" value="Golgi alpha-mannosidase II"/>
    <property type="match status" value="1"/>
</dbReference>
<reference evidence="5 6" key="1">
    <citation type="journal article" date="2020" name="Nat. Food">
        <title>A phased Vanilla planifolia genome enables genetic improvement of flavour and production.</title>
        <authorList>
            <person name="Hasing T."/>
            <person name="Tang H."/>
            <person name="Brym M."/>
            <person name="Khazi F."/>
            <person name="Huang T."/>
            <person name="Chambers A.H."/>
        </authorList>
    </citation>
    <scope>NUCLEOTIDE SEQUENCE [LARGE SCALE GENOMIC DNA]</scope>
    <source>
        <tissue evidence="5">Leaf</tissue>
    </source>
</reference>
<dbReference type="GO" id="GO:0005975">
    <property type="term" value="P:carbohydrate metabolic process"/>
    <property type="evidence" value="ECO:0007669"/>
    <property type="project" value="InterPro"/>
</dbReference>
<evidence type="ECO:0000313" key="6">
    <source>
        <dbReference type="Proteomes" id="UP000639772"/>
    </source>
</evidence>
<dbReference type="CDD" id="cd14792">
    <property type="entry name" value="GH27"/>
    <property type="match status" value="1"/>
</dbReference>
<dbReference type="SUPFAM" id="SSF51445">
    <property type="entry name" value="(Trans)glycosidases"/>
    <property type="match status" value="1"/>
</dbReference>
<keyword evidence="4" id="KW-1015">Disulfide bond</keyword>
<keyword evidence="2 4" id="KW-0378">Hydrolase</keyword>
<dbReference type="Proteomes" id="UP000639772">
    <property type="component" value="Chromosome 12"/>
</dbReference>